<protein>
    <submittedName>
        <fullName evidence="1">Uncharacterized protein</fullName>
    </submittedName>
</protein>
<accession>A0A9Q3MEM8</accession>
<dbReference type="AlphaFoldDB" id="A0A9Q3MEM8"/>
<gene>
    <name evidence="1" type="ORF">HJB63_30050</name>
</gene>
<dbReference type="EMBL" id="JABDYC010000016">
    <property type="protein sequence ID" value="MBX5026761.1"/>
    <property type="molecule type" value="Genomic_DNA"/>
</dbReference>
<sequence length="58" mass="6885">MVILDLSLKEIRQLALPETEKARGLLTYDRRYLVEVARIRRRKVHQNGAYPIDFCLSR</sequence>
<proteinExistence type="predicted"/>
<reference evidence="1" key="1">
    <citation type="submission" date="2020-04" db="EMBL/GenBank/DDBJ databases">
        <title>Global-level population genomics: horizontal gene transfer, symbiosis and evolution in Rhizobia.</title>
        <authorList>
            <person name="Gai Y."/>
        </authorList>
    </citation>
    <scope>NUCLEOTIDE SEQUENCE</scope>
    <source>
        <strain evidence="1">BLR57</strain>
    </source>
</reference>
<evidence type="ECO:0000313" key="2">
    <source>
        <dbReference type="Proteomes" id="UP000749740"/>
    </source>
</evidence>
<dbReference type="Proteomes" id="UP000749740">
    <property type="component" value="Unassembled WGS sequence"/>
</dbReference>
<dbReference type="RefSeq" id="WP_221109820.1">
    <property type="nucleotide sequence ID" value="NZ_JABDXT010000011.1"/>
</dbReference>
<organism evidence="1 2">
    <name type="scientific">Rhizobium lentis</name>
    <dbReference type="NCBI Taxonomy" id="1138194"/>
    <lineage>
        <taxon>Bacteria</taxon>
        <taxon>Pseudomonadati</taxon>
        <taxon>Pseudomonadota</taxon>
        <taxon>Alphaproteobacteria</taxon>
        <taxon>Hyphomicrobiales</taxon>
        <taxon>Rhizobiaceae</taxon>
        <taxon>Rhizobium/Agrobacterium group</taxon>
        <taxon>Rhizobium</taxon>
    </lineage>
</organism>
<evidence type="ECO:0000313" key="1">
    <source>
        <dbReference type="EMBL" id="MBX5026761.1"/>
    </source>
</evidence>
<name>A0A9Q3MEM8_9HYPH</name>
<comment type="caution">
    <text evidence="1">The sequence shown here is derived from an EMBL/GenBank/DDBJ whole genome shotgun (WGS) entry which is preliminary data.</text>
</comment>